<gene>
    <name evidence="4" type="ORF">CHS0354_019636</name>
</gene>
<keyword evidence="5" id="KW-1185">Reference proteome</keyword>
<reference evidence="4" key="3">
    <citation type="submission" date="2023-05" db="EMBL/GenBank/DDBJ databases">
        <authorList>
            <person name="Smith C.H."/>
        </authorList>
    </citation>
    <scope>NUCLEOTIDE SEQUENCE</scope>
    <source>
        <strain evidence="4">CHS0354</strain>
        <tissue evidence="4">Mantle</tissue>
    </source>
</reference>
<feature type="compositionally biased region" description="Polar residues" evidence="2">
    <location>
        <begin position="224"/>
        <end position="234"/>
    </location>
</feature>
<dbReference type="Gene3D" id="2.60.120.290">
    <property type="entry name" value="Spermadhesin, CUB domain"/>
    <property type="match status" value="1"/>
</dbReference>
<reference evidence="4" key="2">
    <citation type="journal article" date="2021" name="Genome Biol. Evol.">
        <title>Developing a high-quality reference genome for a parasitic bivalve with doubly uniparental inheritance (Bivalvia: Unionida).</title>
        <authorList>
            <person name="Smith C.H."/>
        </authorList>
    </citation>
    <scope>NUCLEOTIDE SEQUENCE</scope>
    <source>
        <strain evidence="4">CHS0354</strain>
        <tissue evidence="4">Mantle</tissue>
    </source>
</reference>
<dbReference type="AlphaFoldDB" id="A0AAE0T9R4"/>
<reference evidence="4" key="1">
    <citation type="journal article" date="2021" name="Genome Biol. Evol.">
        <title>A High-Quality Reference Genome for a Parasitic Bivalve with Doubly Uniparental Inheritance (Bivalvia: Unionida).</title>
        <authorList>
            <person name="Smith C.H."/>
        </authorList>
    </citation>
    <scope>NUCLEOTIDE SEQUENCE</scope>
    <source>
        <strain evidence="4">CHS0354</strain>
    </source>
</reference>
<evidence type="ECO:0000259" key="3">
    <source>
        <dbReference type="Pfam" id="PF00431"/>
    </source>
</evidence>
<feature type="region of interest" description="Disordered" evidence="2">
    <location>
        <begin position="209"/>
        <end position="238"/>
    </location>
</feature>
<name>A0AAE0T9R4_9BIVA</name>
<feature type="domain" description="CUB" evidence="3">
    <location>
        <begin position="223"/>
        <end position="329"/>
    </location>
</feature>
<protein>
    <recommendedName>
        <fullName evidence="3">CUB domain-containing protein</fullName>
    </recommendedName>
</protein>
<dbReference type="SUPFAM" id="SSF49854">
    <property type="entry name" value="Spermadhesin, CUB domain"/>
    <property type="match status" value="1"/>
</dbReference>
<evidence type="ECO:0000313" key="4">
    <source>
        <dbReference type="EMBL" id="KAK3605959.1"/>
    </source>
</evidence>
<accession>A0AAE0T9R4</accession>
<evidence type="ECO:0000313" key="5">
    <source>
        <dbReference type="Proteomes" id="UP001195483"/>
    </source>
</evidence>
<keyword evidence="1" id="KW-1015">Disulfide bond</keyword>
<feature type="compositionally biased region" description="Low complexity" evidence="2">
    <location>
        <begin position="68"/>
        <end position="146"/>
    </location>
</feature>
<sequence>MSALGPGLGFLPPPSGPILLIEFPPLQPRKGLTGPLGGLWGFSLVLCLLAALLSSINDNVNHVPVRTTVPFSSTTSPTSSVTSSTSFVTSPVTSSTSFSTMSDTSATQITTPSTLSTSTPATILTSTTTLESTATSTTSSSTNAPTCGSAPNVTGLVAVPSGGANVNDTKVYRCESPDETFPRNAFNPNECPVITCLPDGTYDPSFSSKAMTCQAPQSSPPGDDTQTSPGTITSPGFDGISPYNATNAEYRWNILTTGSQLTFNLTTFEVINGNNQCNDGDRLEIFCGFKDSSREFKLCSGSPAANSINCSVGCAGIVFVVDEKTTLKGIGFSLTWSN</sequence>
<dbReference type="Pfam" id="PF00431">
    <property type="entry name" value="CUB"/>
    <property type="match status" value="1"/>
</dbReference>
<dbReference type="InterPro" id="IPR000859">
    <property type="entry name" value="CUB_dom"/>
</dbReference>
<feature type="region of interest" description="Disordered" evidence="2">
    <location>
        <begin position="68"/>
        <end position="150"/>
    </location>
</feature>
<dbReference type="InterPro" id="IPR035914">
    <property type="entry name" value="Sperma_CUB_dom_sf"/>
</dbReference>
<proteinExistence type="predicted"/>
<dbReference type="Proteomes" id="UP001195483">
    <property type="component" value="Unassembled WGS sequence"/>
</dbReference>
<evidence type="ECO:0000256" key="2">
    <source>
        <dbReference type="SAM" id="MobiDB-lite"/>
    </source>
</evidence>
<evidence type="ECO:0000256" key="1">
    <source>
        <dbReference type="ARBA" id="ARBA00023157"/>
    </source>
</evidence>
<dbReference type="EMBL" id="JAEAOA010001198">
    <property type="protein sequence ID" value="KAK3605959.1"/>
    <property type="molecule type" value="Genomic_DNA"/>
</dbReference>
<comment type="caution">
    <text evidence="4">The sequence shown here is derived from an EMBL/GenBank/DDBJ whole genome shotgun (WGS) entry which is preliminary data.</text>
</comment>
<organism evidence="4 5">
    <name type="scientific">Potamilus streckersoni</name>
    <dbReference type="NCBI Taxonomy" id="2493646"/>
    <lineage>
        <taxon>Eukaryota</taxon>
        <taxon>Metazoa</taxon>
        <taxon>Spiralia</taxon>
        <taxon>Lophotrochozoa</taxon>
        <taxon>Mollusca</taxon>
        <taxon>Bivalvia</taxon>
        <taxon>Autobranchia</taxon>
        <taxon>Heteroconchia</taxon>
        <taxon>Palaeoheterodonta</taxon>
        <taxon>Unionida</taxon>
        <taxon>Unionoidea</taxon>
        <taxon>Unionidae</taxon>
        <taxon>Ambleminae</taxon>
        <taxon>Lampsilini</taxon>
        <taxon>Potamilus</taxon>
    </lineage>
</organism>